<evidence type="ECO:0000256" key="4">
    <source>
        <dbReference type="ARBA" id="ARBA00022692"/>
    </source>
</evidence>
<protein>
    <recommendedName>
        <fullName evidence="8">Glycine transporter domain-containing protein</fullName>
    </recommendedName>
</protein>
<reference evidence="10" key="1">
    <citation type="journal article" date="2004" name="Environ. Microbiol.">
        <title>The genome of Desulfotalea psychrophila, a sulfate-reducing bacterium from permanently cold Arctic sediments.</title>
        <authorList>
            <person name="Rabus R."/>
            <person name="Ruepp A."/>
            <person name="Frickey T."/>
            <person name="Rattei T."/>
            <person name="Fartmann B."/>
            <person name="Stark M."/>
            <person name="Bauer M."/>
            <person name="Zibat A."/>
            <person name="Lombardot T."/>
            <person name="Becker I."/>
            <person name="Amann J."/>
            <person name="Gellner K."/>
            <person name="Teeling H."/>
            <person name="Leuschner W.D."/>
            <person name="Gloeckner F.-O."/>
            <person name="Lupas A.N."/>
            <person name="Amann R."/>
            <person name="Klenk H.-P."/>
        </authorList>
    </citation>
    <scope>NUCLEOTIDE SEQUENCE [LARGE SCALE GENOMIC DNA]</scope>
    <source>
        <strain evidence="10">DSM 12343 / LSv54</strain>
    </source>
</reference>
<gene>
    <name evidence="9" type="ordered locus">DP2745</name>
</gene>
<dbReference type="InterPro" id="IPR005115">
    <property type="entry name" value="Gly_transporter"/>
</dbReference>
<dbReference type="RefSeq" id="WP_011189986.1">
    <property type="nucleotide sequence ID" value="NC_006138.1"/>
</dbReference>
<accession>Q6AJK6</accession>
<evidence type="ECO:0000313" key="10">
    <source>
        <dbReference type="Proteomes" id="UP000000602"/>
    </source>
</evidence>
<evidence type="ECO:0000256" key="2">
    <source>
        <dbReference type="ARBA" id="ARBA00008193"/>
    </source>
</evidence>
<dbReference type="PANTHER" id="PTHR30506:SF3">
    <property type="entry name" value="UPF0126 INNER MEMBRANE PROTEIN YADS-RELATED"/>
    <property type="match status" value="1"/>
</dbReference>
<dbReference type="HOGENOM" id="CLU_064906_3_1_7"/>
<dbReference type="Pfam" id="PF03458">
    <property type="entry name" value="Gly_transporter"/>
    <property type="match status" value="2"/>
</dbReference>
<evidence type="ECO:0000256" key="5">
    <source>
        <dbReference type="ARBA" id="ARBA00022989"/>
    </source>
</evidence>
<dbReference type="KEGG" id="dps:DP2745"/>
<evidence type="ECO:0000259" key="8">
    <source>
        <dbReference type="Pfam" id="PF03458"/>
    </source>
</evidence>
<dbReference type="OrthoDB" id="9791874at2"/>
<dbReference type="PANTHER" id="PTHR30506">
    <property type="entry name" value="INNER MEMBRANE PROTEIN"/>
    <property type="match status" value="1"/>
</dbReference>
<keyword evidence="3" id="KW-1003">Cell membrane</keyword>
<dbReference type="EMBL" id="CR522870">
    <property type="protein sequence ID" value="CAG37474.1"/>
    <property type="molecule type" value="Genomic_DNA"/>
</dbReference>
<evidence type="ECO:0000256" key="7">
    <source>
        <dbReference type="SAM" id="Phobius"/>
    </source>
</evidence>
<feature type="transmembrane region" description="Helical" evidence="7">
    <location>
        <begin position="61"/>
        <end position="80"/>
    </location>
</feature>
<proteinExistence type="inferred from homology"/>
<evidence type="ECO:0000256" key="6">
    <source>
        <dbReference type="ARBA" id="ARBA00023136"/>
    </source>
</evidence>
<keyword evidence="10" id="KW-1185">Reference proteome</keyword>
<dbReference type="GO" id="GO:0005886">
    <property type="term" value="C:plasma membrane"/>
    <property type="evidence" value="ECO:0007669"/>
    <property type="project" value="UniProtKB-SubCell"/>
</dbReference>
<keyword evidence="4 7" id="KW-0812">Transmembrane</keyword>
<keyword evidence="6 7" id="KW-0472">Membrane</keyword>
<dbReference type="eggNOG" id="COG2860">
    <property type="taxonomic scope" value="Bacteria"/>
</dbReference>
<feature type="transmembrane region" description="Helical" evidence="7">
    <location>
        <begin position="34"/>
        <end position="55"/>
    </location>
</feature>
<feature type="transmembrane region" description="Helical" evidence="7">
    <location>
        <begin position="147"/>
        <end position="168"/>
    </location>
</feature>
<evidence type="ECO:0000313" key="9">
    <source>
        <dbReference type="EMBL" id="CAG37474.1"/>
    </source>
</evidence>
<name>Q6AJK6_DESPS</name>
<feature type="transmembrane region" description="Helical" evidence="7">
    <location>
        <begin position="174"/>
        <end position="191"/>
    </location>
</feature>
<feature type="transmembrane region" description="Helical" evidence="7">
    <location>
        <begin position="116"/>
        <end position="135"/>
    </location>
</feature>
<feature type="domain" description="Glycine transporter" evidence="8">
    <location>
        <begin position="12"/>
        <end position="82"/>
    </location>
</feature>
<feature type="domain" description="Glycine transporter" evidence="8">
    <location>
        <begin position="95"/>
        <end position="168"/>
    </location>
</feature>
<keyword evidence="5 7" id="KW-1133">Transmembrane helix</keyword>
<evidence type="ECO:0000256" key="1">
    <source>
        <dbReference type="ARBA" id="ARBA00004651"/>
    </source>
</evidence>
<comment type="similarity">
    <text evidence="2">Belongs to the UPF0126 family.</text>
</comment>
<sequence length="206" mass="23045">MELQQSFIYHSNMLAMMIFSFSGVLAIQTKKNDLIGVIILGTITAIGGGTLRDILLDRQVFWLYDTNYLLIPIIGSIIIFYMPPFFRRIENIIDYLDGIGLALFVSSVSSSLSQEGYSPSVVITMGIITGVFGGMIRDIIMNREPIILGRTFYITPAFLGAASCAILQPRIGSTWAIVISFLLISILRSLAIKYRWYLPNFLVQKD</sequence>
<dbReference type="AlphaFoldDB" id="Q6AJK6"/>
<comment type="subcellular location">
    <subcellularLocation>
        <location evidence="1">Cell membrane</location>
        <topology evidence="1">Multi-pass membrane protein</topology>
    </subcellularLocation>
</comment>
<feature type="transmembrane region" description="Helical" evidence="7">
    <location>
        <begin position="6"/>
        <end position="27"/>
    </location>
</feature>
<evidence type="ECO:0000256" key="3">
    <source>
        <dbReference type="ARBA" id="ARBA00022475"/>
    </source>
</evidence>
<dbReference type="Proteomes" id="UP000000602">
    <property type="component" value="Chromosome"/>
</dbReference>
<organism evidence="9 10">
    <name type="scientific">Desulfotalea psychrophila (strain LSv54 / DSM 12343)</name>
    <dbReference type="NCBI Taxonomy" id="177439"/>
    <lineage>
        <taxon>Bacteria</taxon>
        <taxon>Pseudomonadati</taxon>
        <taxon>Thermodesulfobacteriota</taxon>
        <taxon>Desulfobulbia</taxon>
        <taxon>Desulfobulbales</taxon>
        <taxon>Desulfocapsaceae</taxon>
        <taxon>Desulfotalea</taxon>
    </lineage>
</organism>